<keyword evidence="2 4" id="KW-0238">DNA-binding</keyword>
<dbReference type="NCBIfam" id="NF041196">
    <property type="entry name" value="ScbR_bind_reg"/>
    <property type="match status" value="1"/>
</dbReference>
<reference evidence="8" key="1">
    <citation type="submission" date="2023-07" db="EMBL/GenBank/DDBJ databases">
        <title>30 novel species of actinomycetes from the DSMZ collection.</title>
        <authorList>
            <person name="Nouioui I."/>
        </authorList>
    </citation>
    <scope>NUCLEOTIDE SEQUENCE [LARGE SCALE GENOMIC DNA]</scope>
    <source>
        <strain evidence="8">DSM 44917</strain>
    </source>
</reference>
<accession>A0ABU2L8T0</accession>
<dbReference type="EMBL" id="JAVREN010000016">
    <property type="protein sequence ID" value="MDT0307905.1"/>
    <property type="molecule type" value="Genomic_DNA"/>
</dbReference>
<gene>
    <name evidence="7" type="ORF">RM780_13160</name>
</gene>
<evidence type="ECO:0000259" key="6">
    <source>
        <dbReference type="PROSITE" id="PS50977"/>
    </source>
</evidence>
<dbReference type="Proteomes" id="UP001183388">
    <property type="component" value="Unassembled WGS sequence"/>
</dbReference>
<keyword evidence="1" id="KW-0805">Transcription regulation</keyword>
<evidence type="ECO:0000256" key="2">
    <source>
        <dbReference type="ARBA" id="ARBA00023125"/>
    </source>
</evidence>
<keyword evidence="8" id="KW-1185">Reference proteome</keyword>
<evidence type="ECO:0000256" key="4">
    <source>
        <dbReference type="PROSITE-ProRule" id="PRU00335"/>
    </source>
</evidence>
<comment type="caution">
    <text evidence="7">The sequence shown here is derived from an EMBL/GenBank/DDBJ whole genome shotgun (WGS) entry which is preliminary data.</text>
</comment>
<feature type="region of interest" description="Disordered" evidence="5">
    <location>
        <begin position="210"/>
        <end position="247"/>
    </location>
</feature>
<evidence type="ECO:0000313" key="8">
    <source>
        <dbReference type="Proteomes" id="UP001183388"/>
    </source>
</evidence>
<keyword evidence="3" id="KW-0804">Transcription</keyword>
<evidence type="ECO:0000256" key="3">
    <source>
        <dbReference type="ARBA" id="ARBA00023163"/>
    </source>
</evidence>
<dbReference type="SUPFAM" id="SSF46689">
    <property type="entry name" value="Homeodomain-like"/>
    <property type="match status" value="1"/>
</dbReference>
<evidence type="ECO:0000256" key="5">
    <source>
        <dbReference type="SAM" id="MobiDB-lite"/>
    </source>
</evidence>
<feature type="domain" description="HTH tetR-type" evidence="6">
    <location>
        <begin position="8"/>
        <end position="68"/>
    </location>
</feature>
<dbReference type="PRINTS" id="PR00455">
    <property type="entry name" value="HTHTETR"/>
</dbReference>
<dbReference type="InterPro" id="IPR023772">
    <property type="entry name" value="DNA-bd_HTH_TetR-type_CS"/>
</dbReference>
<dbReference type="Pfam" id="PF00440">
    <property type="entry name" value="TetR_N"/>
    <property type="match status" value="1"/>
</dbReference>
<dbReference type="InterPro" id="IPR047923">
    <property type="entry name" value="ArpA-like"/>
</dbReference>
<name>A0ABU2L8T0_9ACTN</name>
<dbReference type="InterPro" id="IPR001647">
    <property type="entry name" value="HTH_TetR"/>
</dbReference>
<dbReference type="Gene3D" id="1.10.357.10">
    <property type="entry name" value="Tetracycline Repressor, domain 2"/>
    <property type="match status" value="1"/>
</dbReference>
<dbReference type="PANTHER" id="PTHR47506:SF1">
    <property type="entry name" value="HTH-TYPE TRANSCRIPTIONAL REGULATOR YJDC"/>
    <property type="match status" value="1"/>
</dbReference>
<dbReference type="InterPro" id="IPR036271">
    <property type="entry name" value="Tet_transcr_reg_TetR-rel_C_sf"/>
</dbReference>
<dbReference type="InterPro" id="IPR009057">
    <property type="entry name" value="Homeodomain-like_sf"/>
</dbReference>
<proteinExistence type="predicted"/>
<dbReference type="RefSeq" id="WP_311630859.1">
    <property type="nucleotide sequence ID" value="NZ_JAVREN010000016.1"/>
</dbReference>
<sequence>MAKQERAIRTRRRILEAAALVFEREGYQGATITEILRAAGVTKGALYFHFPSKEELARNILLEQRKDLTVPQQPFRLQEMIDTGMLLTERLRTDALVRASVRLTLDQQARDLDRRGPFRAWSEHNLALLEAARLQGELMPHVNPAEVAELCVGSFAGLQMMSQAMSDYRDLPQRLSVFLHHVMVAVAVPAVLVNLDLSPARARLVAEASRAARETAPGTDPAAPPADEDVRGATPPGPAEEAAVAGVAAPAGNALPSLVPAQRTPARAG</sequence>
<dbReference type="PANTHER" id="PTHR47506">
    <property type="entry name" value="TRANSCRIPTIONAL REGULATORY PROTEIN"/>
    <property type="match status" value="1"/>
</dbReference>
<feature type="DNA-binding region" description="H-T-H motif" evidence="4">
    <location>
        <begin position="31"/>
        <end position="50"/>
    </location>
</feature>
<organism evidence="7 8">
    <name type="scientific">Streptomyces boetiae</name>
    <dbReference type="NCBI Taxonomy" id="3075541"/>
    <lineage>
        <taxon>Bacteria</taxon>
        <taxon>Bacillati</taxon>
        <taxon>Actinomycetota</taxon>
        <taxon>Actinomycetes</taxon>
        <taxon>Kitasatosporales</taxon>
        <taxon>Streptomycetaceae</taxon>
        <taxon>Streptomyces</taxon>
    </lineage>
</organism>
<dbReference type="PROSITE" id="PS01081">
    <property type="entry name" value="HTH_TETR_1"/>
    <property type="match status" value="1"/>
</dbReference>
<protein>
    <submittedName>
        <fullName evidence="7">ScbR family autoregulator-binding transcription factor</fullName>
    </submittedName>
</protein>
<dbReference type="SUPFAM" id="SSF48498">
    <property type="entry name" value="Tetracyclin repressor-like, C-terminal domain"/>
    <property type="match status" value="1"/>
</dbReference>
<evidence type="ECO:0000313" key="7">
    <source>
        <dbReference type="EMBL" id="MDT0307905.1"/>
    </source>
</evidence>
<evidence type="ECO:0000256" key="1">
    <source>
        <dbReference type="ARBA" id="ARBA00023015"/>
    </source>
</evidence>
<dbReference type="PROSITE" id="PS50977">
    <property type="entry name" value="HTH_TETR_2"/>
    <property type="match status" value="1"/>
</dbReference>